<dbReference type="PROSITE" id="PS50835">
    <property type="entry name" value="IG_LIKE"/>
    <property type="match status" value="1"/>
</dbReference>
<dbReference type="GO" id="GO:0005886">
    <property type="term" value="C:plasma membrane"/>
    <property type="evidence" value="ECO:0007669"/>
    <property type="project" value="UniProtKB-ARBA"/>
</dbReference>
<feature type="non-terminal residue" evidence="5">
    <location>
        <position position="1"/>
    </location>
</feature>
<dbReference type="Proteomes" id="UP001488838">
    <property type="component" value="Unassembled WGS sequence"/>
</dbReference>
<keyword evidence="6" id="KW-1185">Reference proteome</keyword>
<evidence type="ECO:0000313" key="6">
    <source>
        <dbReference type="Proteomes" id="UP001488838"/>
    </source>
</evidence>
<dbReference type="PANTHER" id="PTHR23267">
    <property type="entry name" value="IMMUNOGLOBULIN LIGHT CHAIN"/>
    <property type="match status" value="1"/>
</dbReference>
<protein>
    <recommendedName>
        <fullName evidence="4">Ig-like domain-containing protein</fullName>
    </recommendedName>
</protein>
<evidence type="ECO:0000313" key="5">
    <source>
        <dbReference type="EMBL" id="KAK7796732.1"/>
    </source>
</evidence>
<feature type="domain" description="Ig-like" evidence="4">
    <location>
        <begin position="78"/>
        <end position="187"/>
    </location>
</feature>
<accession>A0AAW0H2F7</accession>
<dbReference type="Pfam" id="PF07686">
    <property type="entry name" value="V-set"/>
    <property type="match status" value="1"/>
</dbReference>
<dbReference type="Gene3D" id="2.60.40.10">
    <property type="entry name" value="Immunoglobulins"/>
    <property type="match status" value="1"/>
</dbReference>
<dbReference type="EMBL" id="JBBHLL010001038">
    <property type="protein sequence ID" value="KAK7796732.1"/>
    <property type="molecule type" value="Genomic_DNA"/>
</dbReference>
<dbReference type="InterPro" id="IPR036179">
    <property type="entry name" value="Ig-like_dom_sf"/>
</dbReference>
<proteinExistence type="predicted"/>
<dbReference type="InterPro" id="IPR050150">
    <property type="entry name" value="IgV_Light_Chain"/>
</dbReference>
<dbReference type="InterPro" id="IPR013783">
    <property type="entry name" value="Ig-like_fold"/>
</dbReference>
<dbReference type="GO" id="GO:0005576">
    <property type="term" value="C:extracellular region"/>
    <property type="evidence" value="ECO:0007669"/>
    <property type="project" value="UniProtKB-ARBA"/>
</dbReference>
<evidence type="ECO:0000256" key="1">
    <source>
        <dbReference type="ARBA" id="ARBA00022859"/>
    </source>
</evidence>
<sequence>EDFVLTQCPDVLSVIPWDRVTLNCHPTKNSVNIYTDTNETEPDFKAPLQVCFWFNLWNSLEIQYSQLRNKFFPQNQQPGIRRMLELINVRGTSGDVVMTQTPSSLMVTIGQPASISCRSSQSLLHSDGNTYLIWFRHRPGRSPQNLIYLVSKLYSGAPDRFSGSGSRTDFTLKISRVEAEDLGVYYCFQHTHAPPTVQCSGPGTDFTLKISSIEAEDLRVFYYYQGTYVPFTVI</sequence>
<evidence type="ECO:0000256" key="3">
    <source>
        <dbReference type="ARBA" id="ARBA00043265"/>
    </source>
</evidence>
<organism evidence="5 6">
    <name type="scientific">Myodes glareolus</name>
    <name type="common">Bank vole</name>
    <name type="synonym">Clethrionomys glareolus</name>
    <dbReference type="NCBI Taxonomy" id="447135"/>
    <lineage>
        <taxon>Eukaryota</taxon>
        <taxon>Metazoa</taxon>
        <taxon>Chordata</taxon>
        <taxon>Craniata</taxon>
        <taxon>Vertebrata</taxon>
        <taxon>Euteleostomi</taxon>
        <taxon>Mammalia</taxon>
        <taxon>Eutheria</taxon>
        <taxon>Euarchontoglires</taxon>
        <taxon>Glires</taxon>
        <taxon>Rodentia</taxon>
        <taxon>Myomorpha</taxon>
        <taxon>Muroidea</taxon>
        <taxon>Cricetidae</taxon>
        <taxon>Arvicolinae</taxon>
        <taxon>Myodes</taxon>
    </lineage>
</organism>
<comment type="caution">
    <text evidence="5">The sequence shown here is derived from an EMBL/GenBank/DDBJ whole genome shotgun (WGS) entry which is preliminary data.</text>
</comment>
<dbReference type="InterPro" id="IPR007110">
    <property type="entry name" value="Ig-like_dom"/>
</dbReference>
<feature type="non-terminal residue" evidence="5">
    <location>
        <position position="234"/>
    </location>
</feature>
<gene>
    <name evidence="5" type="ORF">U0070_015049</name>
</gene>
<dbReference type="InterPro" id="IPR013106">
    <property type="entry name" value="Ig_V-set"/>
</dbReference>
<dbReference type="SMART" id="SM00409">
    <property type="entry name" value="IG"/>
    <property type="match status" value="1"/>
</dbReference>
<dbReference type="GO" id="GO:0002250">
    <property type="term" value="P:adaptive immune response"/>
    <property type="evidence" value="ECO:0007669"/>
    <property type="project" value="UniProtKB-KW"/>
</dbReference>
<keyword evidence="3" id="KW-1280">Immunoglobulin</keyword>
<name>A0AAW0H2F7_MYOGA</name>
<dbReference type="SUPFAM" id="SSF48726">
    <property type="entry name" value="Immunoglobulin"/>
    <property type="match status" value="1"/>
</dbReference>
<dbReference type="FunFam" id="2.60.40.10:FF:000365">
    <property type="entry name" value="If kappa light chain"/>
    <property type="match status" value="1"/>
</dbReference>
<dbReference type="InterPro" id="IPR003599">
    <property type="entry name" value="Ig_sub"/>
</dbReference>
<keyword evidence="1" id="KW-0391">Immunity</keyword>
<dbReference type="SMART" id="SM00406">
    <property type="entry name" value="IGv"/>
    <property type="match status" value="1"/>
</dbReference>
<evidence type="ECO:0000259" key="4">
    <source>
        <dbReference type="PROSITE" id="PS50835"/>
    </source>
</evidence>
<evidence type="ECO:0000256" key="2">
    <source>
        <dbReference type="ARBA" id="ARBA00023130"/>
    </source>
</evidence>
<dbReference type="GO" id="GO:0019814">
    <property type="term" value="C:immunoglobulin complex"/>
    <property type="evidence" value="ECO:0007669"/>
    <property type="project" value="UniProtKB-KW"/>
</dbReference>
<dbReference type="AlphaFoldDB" id="A0AAW0H2F7"/>
<reference evidence="5 6" key="1">
    <citation type="journal article" date="2023" name="bioRxiv">
        <title>Conserved and derived expression patterns and positive selection on dental genes reveal complex evolutionary context of ever-growing rodent molars.</title>
        <authorList>
            <person name="Calamari Z.T."/>
            <person name="Song A."/>
            <person name="Cohen E."/>
            <person name="Akter M."/>
            <person name="Roy R.D."/>
            <person name="Hallikas O."/>
            <person name="Christensen M.M."/>
            <person name="Li P."/>
            <person name="Marangoni P."/>
            <person name="Jernvall J."/>
            <person name="Klein O.D."/>
        </authorList>
    </citation>
    <scope>NUCLEOTIDE SEQUENCE [LARGE SCALE GENOMIC DNA]</scope>
    <source>
        <strain evidence="5">V071</strain>
    </source>
</reference>
<keyword evidence="2" id="KW-1064">Adaptive immunity</keyword>